<feature type="region of interest" description="Disordered" evidence="1">
    <location>
        <begin position="74"/>
        <end position="119"/>
    </location>
</feature>
<evidence type="ECO:0000256" key="1">
    <source>
        <dbReference type="SAM" id="MobiDB-lite"/>
    </source>
</evidence>
<dbReference type="AlphaFoldDB" id="A0AAN8E011"/>
<protein>
    <submittedName>
        <fullName evidence="2">Uncharacterized protein</fullName>
    </submittedName>
</protein>
<gene>
    <name evidence="2" type="ORF">CgunFtcFv8_027393</name>
</gene>
<keyword evidence="3" id="KW-1185">Reference proteome</keyword>
<evidence type="ECO:0000313" key="2">
    <source>
        <dbReference type="EMBL" id="KAK5931229.1"/>
    </source>
</evidence>
<proteinExistence type="predicted"/>
<reference evidence="2 3" key="1">
    <citation type="journal article" date="2023" name="Mol. Biol. Evol.">
        <title>Genomics of Secondarily Temperate Adaptation in the Only Non-Antarctic Icefish.</title>
        <authorList>
            <person name="Rivera-Colon A.G."/>
            <person name="Rayamajhi N."/>
            <person name="Minhas B.F."/>
            <person name="Madrigal G."/>
            <person name="Bilyk K.T."/>
            <person name="Yoon V."/>
            <person name="Hune M."/>
            <person name="Gregory S."/>
            <person name="Cheng C.H.C."/>
            <person name="Catchen J.M."/>
        </authorList>
    </citation>
    <scope>NUCLEOTIDE SEQUENCE [LARGE SCALE GENOMIC DNA]</scope>
    <source>
        <tissue evidence="2">White muscle</tissue>
    </source>
</reference>
<name>A0AAN8E011_CHAGU</name>
<dbReference type="Proteomes" id="UP001331515">
    <property type="component" value="Unassembled WGS sequence"/>
</dbReference>
<comment type="caution">
    <text evidence="2">The sequence shown here is derived from an EMBL/GenBank/DDBJ whole genome shotgun (WGS) entry which is preliminary data.</text>
</comment>
<sequence>MHSPPPPVCLIHAESITEQRGRDSEDPDPEPDPCRRAAAALDPPSASANVFADWGRQPFNGLLHVGEERRPALTLASLGQTGGRRRERGNSAAAAAESEPFQGTGAEPLDRQIWANTGS</sequence>
<evidence type="ECO:0000313" key="3">
    <source>
        <dbReference type="Proteomes" id="UP001331515"/>
    </source>
</evidence>
<organism evidence="2 3">
    <name type="scientific">Champsocephalus gunnari</name>
    <name type="common">Mackerel icefish</name>
    <dbReference type="NCBI Taxonomy" id="52237"/>
    <lineage>
        <taxon>Eukaryota</taxon>
        <taxon>Metazoa</taxon>
        <taxon>Chordata</taxon>
        <taxon>Craniata</taxon>
        <taxon>Vertebrata</taxon>
        <taxon>Euteleostomi</taxon>
        <taxon>Actinopterygii</taxon>
        <taxon>Neopterygii</taxon>
        <taxon>Teleostei</taxon>
        <taxon>Neoteleostei</taxon>
        <taxon>Acanthomorphata</taxon>
        <taxon>Eupercaria</taxon>
        <taxon>Perciformes</taxon>
        <taxon>Notothenioidei</taxon>
        <taxon>Channichthyidae</taxon>
        <taxon>Champsocephalus</taxon>
    </lineage>
</organism>
<feature type="compositionally biased region" description="Basic and acidic residues" evidence="1">
    <location>
        <begin position="15"/>
        <end position="24"/>
    </location>
</feature>
<dbReference type="EMBL" id="JAURVH010001516">
    <property type="protein sequence ID" value="KAK5931229.1"/>
    <property type="molecule type" value="Genomic_DNA"/>
</dbReference>
<accession>A0AAN8E011</accession>
<feature type="region of interest" description="Disordered" evidence="1">
    <location>
        <begin position="1"/>
        <end position="43"/>
    </location>
</feature>